<feature type="compositionally biased region" description="Low complexity" evidence="1">
    <location>
        <begin position="1"/>
        <end position="20"/>
    </location>
</feature>
<dbReference type="PANTHER" id="PTHR47197:SF3">
    <property type="entry name" value="DIHYDRO-HEME D1 DEHYDROGENASE"/>
    <property type="match status" value="1"/>
</dbReference>
<dbReference type="PANTHER" id="PTHR47197">
    <property type="entry name" value="PROTEIN NIRF"/>
    <property type="match status" value="1"/>
</dbReference>
<dbReference type="InterPro" id="IPR013658">
    <property type="entry name" value="SGL"/>
</dbReference>
<dbReference type="AlphaFoldDB" id="A0A1G9UZR4"/>
<gene>
    <name evidence="3" type="ORF">SAMN04489726_2719</name>
</gene>
<protein>
    <submittedName>
        <fullName evidence="3">Sugar lactone lactonase YvrE</fullName>
    </submittedName>
</protein>
<dbReference type="Gene3D" id="2.120.10.30">
    <property type="entry name" value="TolB, C-terminal domain"/>
    <property type="match status" value="1"/>
</dbReference>
<evidence type="ECO:0000256" key="1">
    <source>
        <dbReference type="SAM" id="MobiDB-lite"/>
    </source>
</evidence>
<feature type="domain" description="SMP-30/Gluconolactonase/LRE-like region" evidence="2">
    <location>
        <begin position="32"/>
        <end position="281"/>
    </location>
</feature>
<proteinExistence type="predicted"/>
<dbReference type="RefSeq" id="WP_052407781.1">
    <property type="nucleotide sequence ID" value="NZ_JOEF01000021.1"/>
</dbReference>
<dbReference type="SUPFAM" id="SSF63829">
    <property type="entry name" value="Calcium-dependent phosphotriesterase"/>
    <property type="match status" value="1"/>
</dbReference>
<keyword evidence="4" id="KW-1185">Reference proteome</keyword>
<sequence>MRIALAAGGPAVPAEAGTPPTSWAVPGAKTHPEGIALDARRGVFYTGSFTDGTIYRGDLKTGKVEVFLPGGVDGRTSALGMKVDGAGRLIIAGGATGKVWVHDAARGKLLRTFSVGGGSFLNDLVVTMAGDVHVTDSQQPTLHQISVKELDKGPAQMPLRPFLDLRGTPIKYQAEGPNLNGIALSEDQSTLVVADSNDSELFTIDRRTREVRKLDTGGVKVSADGLLIGDQELITVSTAPGNRGTVTVFHLDHRNAKAKLRQRIDDPALLSPSTAAFSGPEEALVVNLQWGVGKPVLPFSVVRVRLPYPYAARAH</sequence>
<reference evidence="3 4" key="1">
    <citation type="submission" date="2016-10" db="EMBL/GenBank/DDBJ databases">
        <authorList>
            <person name="de Groot N.N."/>
        </authorList>
    </citation>
    <scope>NUCLEOTIDE SEQUENCE [LARGE SCALE GENOMIC DNA]</scope>
    <source>
        <strain evidence="3 4">DSM 44149</strain>
    </source>
</reference>
<organism evidence="3 4">
    <name type="scientific">Allokutzneria albata</name>
    <name type="common">Kibdelosporangium albatum</name>
    <dbReference type="NCBI Taxonomy" id="211114"/>
    <lineage>
        <taxon>Bacteria</taxon>
        <taxon>Bacillati</taxon>
        <taxon>Actinomycetota</taxon>
        <taxon>Actinomycetes</taxon>
        <taxon>Pseudonocardiales</taxon>
        <taxon>Pseudonocardiaceae</taxon>
        <taxon>Allokutzneria</taxon>
    </lineage>
</organism>
<name>A0A1G9UZR4_ALLAB</name>
<dbReference type="EMBL" id="LT629701">
    <property type="protein sequence ID" value="SDM65135.1"/>
    <property type="molecule type" value="Genomic_DNA"/>
</dbReference>
<dbReference type="eggNOG" id="COG3386">
    <property type="taxonomic scope" value="Bacteria"/>
</dbReference>
<evidence type="ECO:0000313" key="3">
    <source>
        <dbReference type="EMBL" id="SDM65135.1"/>
    </source>
</evidence>
<dbReference type="InterPro" id="IPR011042">
    <property type="entry name" value="6-blade_b-propeller_TolB-like"/>
</dbReference>
<accession>A0A1G9UZR4</accession>
<evidence type="ECO:0000313" key="4">
    <source>
        <dbReference type="Proteomes" id="UP000183376"/>
    </source>
</evidence>
<evidence type="ECO:0000259" key="2">
    <source>
        <dbReference type="Pfam" id="PF08450"/>
    </source>
</evidence>
<dbReference type="OrthoDB" id="504981at2"/>
<dbReference type="Pfam" id="PF08450">
    <property type="entry name" value="SGL"/>
    <property type="match status" value="1"/>
</dbReference>
<feature type="region of interest" description="Disordered" evidence="1">
    <location>
        <begin position="1"/>
        <end position="29"/>
    </location>
</feature>
<dbReference type="Proteomes" id="UP000183376">
    <property type="component" value="Chromosome I"/>
</dbReference>
<dbReference type="STRING" id="211114.SAMN04489726_2719"/>
<dbReference type="InterPro" id="IPR051200">
    <property type="entry name" value="Host-pathogen_enzymatic-act"/>
</dbReference>